<dbReference type="InterPro" id="IPR013210">
    <property type="entry name" value="LRR_N_plant-typ"/>
</dbReference>
<dbReference type="PANTHER" id="PTHR48063:SF112">
    <property type="entry name" value="RECEPTOR LIKE PROTEIN 30-LIKE"/>
    <property type="match status" value="1"/>
</dbReference>
<evidence type="ECO:0000256" key="2">
    <source>
        <dbReference type="ARBA" id="ARBA00009592"/>
    </source>
</evidence>
<dbReference type="InterPro" id="IPR046956">
    <property type="entry name" value="RLP23-like"/>
</dbReference>
<evidence type="ECO:0000256" key="7">
    <source>
        <dbReference type="ARBA" id="ARBA00022737"/>
    </source>
</evidence>
<dbReference type="PRINTS" id="PR00019">
    <property type="entry name" value="LEURICHRPT"/>
</dbReference>
<proteinExistence type="inferred from homology"/>
<evidence type="ECO:0000259" key="14">
    <source>
        <dbReference type="Pfam" id="PF23598"/>
    </source>
</evidence>
<dbReference type="GO" id="GO:0005886">
    <property type="term" value="C:plasma membrane"/>
    <property type="evidence" value="ECO:0007669"/>
    <property type="project" value="UniProtKB-SubCell"/>
</dbReference>
<dbReference type="InterPro" id="IPR032675">
    <property type="entry name" value="LRR_dom_sf"/>
</dbReference>
<accession>A0AAN7JMW6</accession>
<comment type="caution">
    <text evidence="15">The sequence shown here is derived from an EMBL/GenBank/DDBJ whole genome shotgun (WGS) entry which is preliminary data.</text>
</comment>
<dbReference type="InterPro" id="IPR055414">
    <property type="entry name" value="LRR_R13L4/SHOC2-like"/>
</dbReference>
<dbReference type="Proteomes" id="UP001345219">
    <property type="component" value="Chromosome 21"/>
</dbReference>
<name>A0AAN7JMW6_9MYRT</name>
<keyword evidence="6" id="KW-0732">Signal</keyword>
<sequence length="984" mass="108439">MENYPLVPIVLCQIIGGCYKYLCHSHVFGTLIGNLLSQRSTAPMHLLVHILLLTGALSSAASGATAAGPASCIETEREALLQFRRGLTDNSSRLSSWSGDDCCSWQGVTCSKVTGNVERLDLRSPCVKSEIHYELMIDPGLEYGNCTLTGPLSPSLAELRHLRYLDLSWNNFSYGEIPAFIGSLSSLEYLNLSNAGFSGKVPVQLGNLSNLQYLDLNTILGYGYTSKGMTVDNLDWLSKFSSMEHLDLSGIDVTSGRGWKSLSSLSSLRHLGLAGCFLNDSSLHVNFTSIEYLDLSNNALGSAVPNWLLNLTNIRYLDLSSSFQEDLPFPTEIINNNKHLGFLHLFRNRMQGELPQNISNLCELYALRLSFNYFTGNISSLLANPSGCLQAKLRFLDLGWNNFTGHLVNEIGNFKSLEYIDLARNSIDGQIPESLFQLSSLKYINFIHNKLRGRIPVGLGQLSNLVGVDFSNNSLTGLVTEQHFANLTNLSLMEFQLNELVFNISPAWIPPFQLKYLNTASCLVGPQFPAWLRSQRKMLMIDISKGGISDVIPDWFYSSSPDLEGLNLSNNELNGQIDESFGNAMTKLRDISITGNRLEGGIPASMCRMVGLFAVDLSHNNLSGPIPDCWRSVRALDGMDFGNNHLTGHFPESLCSLPLTFLGLGNNNLQGALPRCFSNMSSLTVLDLSHNKLSGQIPPWIGAMSRLSALKLDSNILNGEIPKEICQLSHIQVLSLAGNNLSGNIPFCFNNLTILANLTISGFYGFGVDVITKSSTLFYATNLRYLYSIDLSNNRLGGYIPDGLIQLNSLKNLNLSRNSLVGKIPSDVANMKKLESLDLSVNQLSGSIPPSLSQLTFLSYLNLSFNHLSGRIPSSAQLSTFSNDSFIGNDGLCGPPLLKSCYDDEQPDINKQDADDDVDSDGRDELYASWIYSGIAPGFVTGLLVICGSFYFKPSWRESFFLWSDKIFTHLLVMALKMKRRVFE</sequence>
<keyword evidence="8 12" id="KW-1133">Transmembrane helix</keyword>
<dbReference type="InterPro" id="IPR001611">
    <property type="entry name" value="Leu-rich_rpt"/>
</dbReference>
<keyword evidence="16" id="KW-1185">Reference proteome</keyword>
<evidence type="ECO:0000256" key="12">
    <source>
        <dbReference type="SAM" id="Phobius"/>
    </source>
</evidence>
<comment type="similarity">
    <text evidence="2">Belongs to the RLP family.</text>
</comment>
<evidence type="ECO:0000313" key="16">
    <source>
        <dbReference type="Proteomes" id="UP001345219"/>
    </source>
</evidence>
<dbReference type="EMBL" id="JAXIOK010000018">
    <property type="protein sequence ID" value="KAK4750118.1"/>
    <property type="molecule type" value="Genomic_DNA"/>
</dbReference>
<dbReference type="FunFam" id="3.80.10.10:FF:000213">
    <property type="entry name" value="Tyrosine-sulfated glycopeptide receptor 1"/>
    <property type="match status" value="1"/>
</dbReference>
<feature type="domain" description="Leucine-rich repeat-containing N-terminal plant-type" evidence="13">
    <location>
        <begin position="74"/>
        <end position="111"/>
    </location>
</feature>
<keyword evidence="5 12" id="KW-0812">Transmembrane</keyword>
<keyword evidence="10" id="KW-0675">Receptor</keyword>
<keyword evidence="9 12" id="KW-0472">Membrane</keyword>
<evidence type="ECO:0008006" key="17">
    <source>
        <dbReference type="Google" id="ProtNLM"/>
    </source>
</evidence>
<dbReference type="Pfam" id="PF08263">
    <property type="entry name" value="LRRNT_2"/>
    <property type="match status" value="1"/>
</dbReference>
<evidence type="ECO:0000256" key="11">
    <source>
        <dbReference type="ARBA" id="ARBA00023180"/>
    </source>
</evidence>
<evidence type="ECO:0000256" key="10">
    <source>
        <dbReference type="ARBA" id="ARBA00023170"/>
    </source>
</evidence>
<evidence type="ECO:0000256" key="6">
    <source>
        <dbReference type="ARBA" id="ARBA00022729"/>
    </source>
</evidence>
<keyword evidence="7" id="KW-0677">Repeat</keyword>
<protein>
    <recommendedName>
        <fullName evidence="17">Leucine-rich repeat-containing N-terminal plant-type domain-containing protein</fullName>
    </recommendedName>
</protein>
<feature type="domain" description="Disease resistance R13L4/SHOC-2-like LRR" evidence="14">
    <location>
        <begin position="155"/>
        <end position="274"/>
    </location>
</feature>
<reference evidence="15 16" key="1">
    <citation type="journal article" date="2023" name="Hortic Res">
        <title>Pangenome of water caltrop reveals structural variations and asymmetric subgenome divergence after allopolyploidization.</title>
        <authorList>
            <person name="Zhang X."/>
            <person name="Chen Y."/>
            <person name="Wang L."/>
            <person name="Yuan Y."/>
            <person name="Fang M."/>
            <person name="Shi L."/>
            <person name="Lu R."/>
            <person name="Comes H.P."/>
            <person name="Ma Y."/>
            <person name="Chen Y."/>
            <person name="Huang G."/>
            <person name="Zhou Y."/>
            <person name="Zheng Z."/>
            <person name="Qiu Y."/>
        </authorList>
    </citation>
    <scope>NUCLEOTIDE SEQUENCE [LARGE SCALE GENOMIC DNA]</scope>
    <source>
        <tissue evidence="15">Roots</tissue>
    </source>
</reference>
<dbReference type="SMART" id="SM00369">
    <property type="entry name" value="LRR_TYP"/>
    <property type="match status" value="9"/>
</dbReference>
<dbReference type="Pfam" id="PF13855">
    <property type="entry name" value="LRR_8"/>
    <property type="match status" value="1"/>
</dbReference>
<gene>
    <name evidence="15" type="ORF">SAY87_027567</name>
</gene>
<keyword evidence="11" id="KW-0325">Glycoprotein</keyword>
<evidence type="ECO:0000256" key="1">
    <source>
        <dbReference type="ARBA" id="ARBA00004251"/>
    </source>
</evidence>
<evidence type="ECO:0000313" key="15">
    <source>
        <dbReference type="EMBL" id="KAK4750118.1"/>
    </source>
</evidence>
<evidence type="ECO:0000256" key="8">
    <source>
        <dbReference type="ARBA" id="ARBA00022989"/>
    </source>
</evidence>
<evidence type="ECO:0000259" key="13">
    <source>
        <dbReference type="Pfam" id="PF08263"/>
    </source>
</evidence>
<evidence type="ECO:0000256" key="3">
    <source>
        <dbReference type="ARBA" id="ARBA00022475"/>
    </source>
</evidence>
<dbReference type="FunFam" id="3.80.10.10:FF:000095">
    <property type="entry name" value="LRR receptor-like serine/threonine-protein kinase GSO1"/>
    <property type="match status" value="2"/>
</dbReference>
<keyword evidence="3" id="KW-1003">Cell membrane</keyword>
<evidence type="ECO:0000256" key="5">
    <source>
        <dbReference type="ARBA" id="ARBA00022692"/>
    </source>
</evidence>
<dbReference type="InterPro" id="IPR003591">
    <property type="entry name" value="Leu-rich_rpt_typical-subtyp"/>
</dbReference>
<organism evidence="15 16">
    <name type="scientific">Trapa incisa</name>
    <dbReference type="NCBI Taxonomy" id="236973"/>
    <lineage>
        <taxon>Eukaryota</taxon>
        <taxon>Viridiplantae</taxon>
        <taxon>Streptophyta</taxon>
        <taxon>Embryophyta</taxon>
        <taxon>Tracheophyta</taxon>
        <taxon>Spermatophyta</taxon>
        <taxon>Magnoliopsida</taxon>
        <taxon>eudicotyledons</taxon>
        <taxon>Gunneridae</taxon>
        <taxon>Pentapetalae</taxon>
        <taxon>rosids</taxon>
        <taxon>malvids</taxon>
        <taxon>Myrtales</taxon>
        <taxon>Lythraceae</taxon>
        <taxon>Trapa</taxon>
    </lineage>
</organism>
<dbReference type="Gene3D" id="3.80.10.10">
    <property type="entry name" value="Ribonuclease Inhibitor"/>
    <property type="match status" value="4"/>
</dbReference>
<feature type="transmembrane region" description="Helical" evidence="12">
    <location>
        <begin position="930"/>
        <end position="952"/>
    </location>
</feature>
<keyword evidence="4" id="KW-0433">Leucine-rich repeat</keyword>
<dbReference type="AlphaFoldDB" id="A0AAN7JMW6"/>
<dbReference type="PANTHER" id="PTHR48063">
    <property type="entry name" value="LRR RECEPTOR-LIKE KINASE"/>
    <property type="match status" value="1"/>
</dbReference>
<evidence type="ECO:0000256" key="4">
    <source>
        <dbReference type="ARBA" id="ARBA00022614"/>
    </source>
</evidence>
<comment type="subcellular location">
    <subcellularLocation>
        <location evidence="1">Cell membrane</location>
        <topology evidence="1">Single-pass type I membrane protein</topology>
    </subcellularLocation>
</comment>
<dbReference type="Pfam" id="PF23598">
    <property type="entry name" value="LRR_14"/>
    <property type="match status" value="1"/>
</dbReference>
<dbReference type="Pfam" id="PF00560">
    <property type="entry name" value="LRR_1"/>
    <property type="match status" value="10"/>
</dbReference>
<dbReference type="SUPFAM" id="SSF52058">
    <property type="entry name" value="L domain-like"/>
    <property type="match status" value="1"/>
</dbReference>
<dbReference type="SUPFAM" id="SSF52047">
    <property type="entry name" value="RNI-like"/>
    <property type="match status" value="2"/>
</dbReference>
<evidence type="ECO:0000256" key="9">
    <source>
        <dbReference type="ARBA" id="ARBA00023136"/>
    </source>
</evidence>
<dbReference type="PROSITE" id="PS51450">
    <property type="entry name" value="LRR"/>
    <property type="match status" value="1"/>
</dbReference>